<sequence length="324" mass="36456">MSSFKDLVFQLLDPIPQYVSGCLPGLAIMGESPANTRTQKLTWLLRCLGCPFTGLFYAINVGGKKESRVAYWLSSNRFVTKRGTEPEFKPFGFYACEINIGDDIYIKEFIDRCTAKVSILEIFSACVSGYFTLVGVMALISKATGTISCTGWPYLPSLLSWTLPAIWRRIRSGNTVIKDPDDIFEEHQIRVVENHKSRSSKRITVFITAAIAIFYPWITLLLAYFSRPIGYGCRSKFITLFCGTWSLNSILAFICHVTGEKSLICHQGKNPKFKETISEVLHIWFAFCGAIVFVLLIFLAFLTKNNQWWVDLFGNSCSVASIGC</sequence>
<protein>
    <submittedName>
        <fullName evidence="2">924_t:CDS:1</fullName>
    </submittedName>
</protein>
<keyword evidence="1" id="KW-0472">Membrane</keyword>
<feature type="transmembrane region" description="Helical" evidence="1">
    <location>
        <begin position="117"/>
        <end position="140"/>
    </location>
</feature>
<evidence type="ECO:0000313" key="3">
    <source>
        <dbReference type="Proteomes" id="UP000789342"/>
    </source>
</evidence>
<keyword evidence="3" id="KW-1185">Reference proteome</keyword>
<dbReference type="AlphaFoldDB" id="A0A9N9BYC1"/>
<evidence type="ECO:0000313" key="2">
    <source>
        <dbReference type="EMBL" id="CAG8584165.1"/>
    </source>
</evidence>
<dbReference type="EMBL" id="CAJVPV010005070">
    <property type="protein sequence ID" value="CAG8584165.1"/>
    <property type="molecule type" value="Genomic_DNA"/>
</dbReference>
<feature type="transmembrane region" description="Helical" evidence="1">
    <location>
        <begin position="203"/>
        <end position="225"/>
    </location>
</feature>
<keyword evidence="1" id="KW-0812">Transmembrane</keyword>
<dbReference type="Proteomes" id="UP000789342">
    <property type="component" value="Unassembled WGS sequence"/>
</dbReference>
<organism evidence="2 3">
    <name type="scientific">Acaulospora morrowiae</name>
    <dbReference type="NCBI Taxonomy" id="94023"/>
    <lineage>
        <taxon>Eukaryota</taxon>
        <taxon>Fungi</taxon>
        <taxon>Fungi incertae sedis</taxon>
        <taxon>Mucoromycota</taxon>
        <taxon>Glomeromycotina</taxon>
        <taxon>Glomeromycetes</taxon>
        <taxon>Diversisporales</taxon>
        <taxon>Acaulosporaceae</taxon>
        <taxon>Acaulospora</taxon>
    </lineage>
</organism>
<proteinExistence type="predicted"/>
<feature type="transmembrane region" description="Helical" evidence="1">
    <location>
        <begin position="280"/>
        <end position="302"/>
    </location>
</feature>
<dbReference type="OrthoDB" id="2390474at2759"/>
<accession>A0A9N9BYC1</accession>
<gene>
    <name evidence="2" type="ORF">AMORRO_LOCUS7045</name>
</gene>
<reference evidence="2" key="1">
    <citation type="submission" date="2021-06" db="EMBL/GenBank/DDBJ databases">
        <authorList>
            <person name="Kallberg Y."/>
            <person name="Tangrot J."/>
            <person name="Rosling A."/>
        </authorList>
    </citation>
    <scope>NUCLEOTIDE SEQUENCE</scope>
    <source>
        <strain evidence="2">CL551</strain>
    </source>
</reference>
<feature type="transmembrane region" description="Helical" evidence="1">
    <location>
        <begin position="41"/>
        <end position="59"/>
    </location>
</feature>
<name>A0A9N9BYC1_9GLOM</name>
<evidence type="ECO:0000256" key="1">
    <source>
        <dbReference type="SAM" id="Phobius"/>
    </source>
</evidence>
<comment type="caution">
    <text evidence="2">The sequence shown here is derived from an EMBL/GenBank/DDBJ whole genome shotgun (WGS) entry which is preliminary data.</text>
</comment>
<feature type="transmembrane region" description="Helical" evidence="1">
    <location>
        <begin position="237"/>
        <end position="259"/>
    </location>
</feature>
<keyword evidence="1" id="KW-1133">Transmembrane helix</keyword>